<dbReference type="Proteomes" id="UP000735302">
    <property type="component" value="Unassembled WGS sequence"/>
</dbReference>
<comment type="caution">
    <text evidence="2">The sequence shown here is derived from an EMBL/GenBank/DDBJ whole genome shotgun (WGS) entry which is preliminary data.</text>
</comment>
<dbReference type="EMBL" id="BLXT01004479">
    <property type="protein sequence ID" value="GFO13056.1"/>
    <property type="molecule type" value="Genomic_DNA"/>
</dbReference>
<evidence type="ECO:0000313" key="2">
    <source>
        <dbReference type="EMBL" id="GFO13056.1"/>
    </source>
</evidence>
<evidence type="ECO:0000313" key="3">
    <source>
        <dbReference type="Proteomes" id="UP000735302"/>
    </source>
</evidence>
<feature type="region of interest" description="Disordered" evidence="1">
    <location>
        <begin position="1"/>
        <end position="27"/>
    </location>
</feature>
<dbReference type="AlphaFoldDB" id="A0AAV4AXU1"/>
<reference evidence="2 3" key="1">
    <citation type="journal article" date="2021" name="Elife">
        <title>Chloroplast acquisition without the gene transfer in kleptoplastic sea slugs, Plakobranchus ocellatus.</title>
        <authorList>
            <person name="Maeda T."/>
            <person name="Takahashi S."/>
            <person name="Yoshida T."/>
            <person name="Shimamura S."/>
            <person name="Takaki Y."/>
            <person name="Nagai Y."/>
            <person name="Toyoda A."/>
            <person name="Suzuki Y."/>
            <person name="Arimoto A."/>
            <person name="Ishii H."/>
            <person name="Satoh N."/>
            <person name="Nishiyama T."/>
            <person name="Hasebe M."/>
            <person name="Maruyama T."/>
            <person name="Minagawa J."/>
            <person name="Obokata J."/>
            <person name="Shigenobu S."/>
        </authorList>
    </citation>
    <scope>NUCLEOTIDE SEQUENCE [LARGE SCALE GENOMIC DNA]</scope>
</reference>
<proteinExistence type="predicted"/>
<organism evidence="2 3">
    <name type="scientific">Plakobranchus ocellatus</name>
    <dbReference type="NCBI Taxonomy" id="259542"/>
    <lineage>
        <taxon>Eukaryota</taxon>
        <taxon>Metazoa</taxon>
        <taxon>Spiralia</taxon>
        <taxon>Lophotrochozoa</taxon>
        <taxon>Mollusca</taxon>
        <taxon>Gastropoda</taxon>
        <taxon>Heterobranchia</taxon>
        <taxon>Euthyneura</taxon>
        <taxon>Panpulmonata</taxon>
        <taxon>Sacoglossa</taxon>
        <taxon>Placobranchoidea</taxon>
        <taxon>Plakobranchidae</taxon>
        <taxon>Plakobranchus</taxon>
    </lineage>
</organism>
<sequence length="103" mass="11002">MFDLESSLARGVAGGGGLAGRVQSKATSQTCRYIKISQQSSGGPAINTIIQNLQGLSGNEFKLDTSARAHQGRKACIRKPHYANAIDRKITKTAQAQKCINLQ</sequence>
<name>A0AAV4AXU1_9GAST</name>
<gene>
    <name evidence="2" type="ORF">PoB_003956100</name>
</gene>
<accession>A0AAV4AXU1</accession>
<keyword evidence="3" id="KW-1185">Reference proteome</keyword>
<protein>
    <submittedName>
        <fullName evidence="2">Uncharacterized protein</fullName>
    </submittedName>
</protein>
<evidence type="ECO:0000256" key="1">
    <source>
        <dbReference type="SAM" id="MobiDB-lite"/>
    </source>
</evidence>